<organism evidence="2 3">
    <name type="scientific">Stylonychia lemnae</name>
    <name type="common">Ciliate</name>
    <dbReference type="NCBI Taxonomy" id="5949"/>
    <lineage>
        <taxon>Eukaryota</taxon>
        <taxon>Sar</taxon>
        <taxon>Alveolata</taxon>
        <taxon>Ciliophora</taxon>
        <taxon>Intramacronucleata</taxon>
        <taxon>Spirotrichea</taxon>
        <taxon>Stichotrichia</taxon>
        <taxon>Sporadotrichida</taxon>
        <taxon>Oxytrichidae</taxon>
        <taxon>Stylonychinae</taxon>
        <taxon>Stylonychia</taxon>
    </lineage>
</organism>
<gene>
    <name evidence="2" type="primary">Contig11181.g11948</name>
    <name evidence="2" type="ORF">STYLEM_16229</name>
</gene>
<feature type="region of interest" description="Disordered" evidence="1">
    <location>
        <begin position="1"/>
        <end position="30"/>
    </location>
</feature>
<accession>A0A078B193</accession>
<name>A0A078B193_STYLE</name>
<protein>
    <submittedName>
        <fullName evidence="2">Uncharacterized protein</fullName>
    </submittedName>
</protein>
<keyword evidence="3" id="KW-1185">Reference proteome</keyword>
<proteinExistence type="predicted"/>
<dbReference type="Proteomes" id="UP000039865">
    <property type="component" value="Unassembled WGS sequence"/>
</dbReference>
<dbReference type="AlphaFoldDB" id="A0A078B193"/>
<sequence length="599" mass="69827">MSERGQDEYENEDDQLTPEQRQMRENLERHKKELNELKKEISKLKKQFKKLPEDKRQDILDDLLMDQESKANDYRYLNKVFDNINLNTLDKRKLNENTKYIQQLNLFNIKTNLVNGKASRDSQLKIANMESVIRRSINNTEQAQSARVAIQQAKQSELMQILEKNEDREETINEIRKKELLYRIKNNLNEMSKSNSVKVIRQDKKDPEPILEKDEYGWPRKTEQRKSIMFGSLVASQRGVLSQLKKKQIKNKNSMRQFSKQQQGSIFNKIPSIMKTDTDSLLSGGALSKKDSLHSSLLESEITIDKDNIPYNEHHHIHIIDPLSENLETLEIPPIQNKAFSQLPRYSNQLDKQALLNLQQQQTAMDGLYSTTNKYQFMKQPPSLMMKKFFKGYSTTRSTSQLPRNEMTEYNHEQNRQLNTIQDAQATGKSEKIIYLKQQIAQTAIPSMYLQRKDKLHFSDLAPSILFSKQDHKKYLQNALKYNKGTLAKINAEFSSRNQEIQANCENTNNTFYDSQVEKKRMFKNQSVGMLRKSNNLIPAPISKRLVSPPINDNIQLPTPGGSNNGMKLRKQTDVIIQMKYRSRSDLKGQQNTQEFIQN</sequence>
<reference evidence="2 3" key="1">
    <citation type="submission" date="2014-06" db="EMBL/GenBank/DDBJ databases">
        <authorList>
            <person name="Swart Estienne"/>
        </authorList>
    </citation>
    <scope>NUCLEOTIDE SEQUENCE [LARGE SCALE GENOMIC DNA]</scope>
    <source>
        <strain evidence="2 3">130c</strain>
    </source>
</reference>
<evidence type="ECO:0000313" key="3">
    <source>
        <dbReference type="Proteomes" id="UP000039865"/>
    </source>
</evidence>
<evidence type="ECO:0000313" key="2">
    <source>
        <dbReference type="EMBL" id="CDW87127.1"/>
    </source>
</evidence>
<evidence type="ECO:0000256" key="1">
    <source>
        <dbReference type="SAM" id="MobiDB-lite"/>
    </source>
</evidence>
<dbReference type="InParanoid" id="A0A078B193"/>
<feature type="compositionally biased region" description="Basic and acidic residues" evidence="1">
    <location>
        <begin position="21"/>
        <end position="30"/>
    </location>
</feature>
<dbReference type="EMBL" id="CCKQ01015304">
    <property type="protein sequence ID" value="CDW87127.1"/>
    <property type="molecule type" value="Genomic_DNA"/>
</dbReference>